<sequence>MLSEVFLEERCSRRFRSEANGYMGDLIHWINNSGTHAINRGDVVETLKGIHNESYIEAGYVTAKFSPKAIGTLQNIMCLQINN</sequence>
<proteinExistence type="predicted"/>
<evidence type="ECO:0000313" key="1">
    <source>
        <dbReference type="EMBL" id="KTD74819.1"/>
    </source>
</evidence>
<dbReference type="PATRIC" id="fig|66969.6.peg.3102"/>
<accession>A0A0W1A1A1</accession>
<organism evidence="1 2">
    <name type="scientific">Legionella waltersii</name>
    <dbReference type="NCBI Taxonomy" id="66969"/>
    <lineage>
        <taxon>Bacteria</taxon>
        <taxon>Pseudomonadati</taxon>
        <taxon>Pseudomonadota</taxon>
        <taxon>Gammaproteobacteria</taxon>
        <taxon>Legionellales</taxon>
        <taxon>Legionellaceae</taxon>
        <taxon>Legionella</taxon>
    </lineage>
</organism>
<protein>
    <submittedName>
        <fullName evidence="1">Uncharacterized protein</fullName>
    </submittedName>
</protein>
<keyword evidence="2" id="KW-1185">Reference proteome</keyword>
<gene>
    <name evidence="1" type="ORF">Lwal_2860</name>
</gene>
<evidence type="ECO:0000313" key="2">
    <source>
        <dbReference type="Proteomes" id="UP000054729"/>
    </source>
</evidence>
<reference evidence="1 2" key="1">
    <citation type="submission" date="2015-11" db="EMBL/GenBank/DDBJ databases">
        <title>Genomic analysis of 38 Legionella species identifies large and diverse effector repertoires.</title>
        <authorList>
            <person name="Burstein D."/>
            <person name="Amaro F."/>
            <person name="Zusman T."/>
            <person name="Lifshitz Z."/>
            <person name="Cohen O."/>
            <person name="Gilbert J.A."/>
            <person name="Pupko T."/>
            <person name="Shuman H.A."/>
            <person name="Segal G."/>
        </authorList>
    </citation>
    <scope>NUCLEOTIDE SEQUENCE [LARGE SCALE GENOMIC DNA]</scope>
    <source>
        <strain evidence="1 2">ATCC 51914</strain>
    </source>
</reference>
<name>A0A0W1A1A1_9GAMM</name>
<dbReference type="EMBL" id="LNZB01000060">
    <property type="protein sequence ID" value="KTD74819.1"/>
    <property type="molecule type" value="Genomic_DNA"/>
</dbReference>
<dbReference type="AlphaFoldDB" id="A0A0W1A1A1"/>
<dbReference type="Proteomes" id="UP000054729">
    <property type="component" value="Unassembled WGS sequence"/>
</dbReference>
<comment type="caution">
    <text evidence="1">The sequence shown here is derived from an EMBL/GenBank/DDBJ whole genome shotgun (WGS) entry which is preliminary data.</text>
</comment>